<dbReference type="PROSITE" id="PS50977">
    <property type="entry name" value="HTH_TETR_2"/>
    <property type="match status" value="1"/>
</dbReference>
<dbReference type="EMBL" id="JAAAMV010000003">
    <property type="protein sequence ID" value="NBD23908.1"/>
    <property type="molecule type" value="Genomic_DNA"/>
</dbReference>
<evidence type="ECO:0000313" key="4">
    <source>
        <dbReference type="EMBL" id="NBD23908.1"/>
    </source>
</evidence>
<keyword evidence="1 2" id="KW-0238">DNA-binding</keyword>
<sequence length="203" mass="23672">MAEVRMDRRIHKTKLQIVHAFLSLCEKRKFDSIVIKDITEAADISRSTFYAHFQDKYVLMEQIVKDKLAELIALYESKKAKIHAYVPQQETPDPYFTFLFEHLAEQAPSYRILLLHVPESGFEERLIETVQQTIGLRIDNNRMDQKQPIPLDILLESMAFWIGGTAISWLKQGMIYSPNYMAIQMSRLAAMGFYQAMNHRANK</sequence>
<feature type="DNA-binding region" description="H-T-H motif" evidence="2">
    <location>
        <begin position="34"/>
        <end position="53"/>
    </location>
</feature>
<dbReference type="PANTHER" id="PTHR43479">
    <property type="entry name" value="ACREF/ENVCD OPERON REPRESSOR-RELATED"/>
    <property type="match status" value="1"/>
</dbReference>
<comment type="caution">
    <text evidence="4">The sequence shown here is derived from an EMBL/GenBank/DDBJ whole genome shotgun (WGS) entry which is preliminary data.</text>
</comment>
<dbReference type="SUPFAM" id="SSF46689">
    <property type="entry name" value="Homeodomain-like"/>
    <property type="match status" value="1"/>
</dbReference>
<reference evidence="4 5" key="1">
    <citation type="submission" date="2020-01" db="EMBL/GenBank/DDBJ databases">
        <title>Paenibacillus soybeanensis sp. nov. isolated from the nodules of soybean (Glycine max(L.) Merr).</title>
        <authorList>
            <person name="Wang H."/>
        </authorList>
    </citation>
    <scope>NUCLEOTIDE SEQUENCE [LARGE SCALE GENOMIC DNA]</scope>
    <source>
        <strain evidence="4 5">T1</strain>
    </source>
</reference>
<dbReference type="RefSeq" id="WP_161742682.1">
    <property type="nucleotide sequence ID" value="NZ_JAAAMV010000003.1"/>
</dbReference>
<evidence type="ECO:0000313" key="5">
    <source>
        <dbReference type="Proteomes" id="UP000665561"/>
    </source>
</evidence>
<feature type="domain" description="HTH tetR-type" evidence="3">
    <location>
        <begin position="11"/>
        <end position="71"/>
    </location>
</feature>
<dbReference type="InterPro" id="IPR039532">
    <property type="entry name" value="TetR_C_Firmicutes"/>
</dbReference>
<dbReference type="Pfam" id="PF14278">
    <property type="entry name" value="TetR_C_8"/>
    <property type="match status" value="1"/>
</dbReference>
<keyword evidence="5" id="KW-1185">Reference proteome</keyword>
<name>A0ABW9XMP9_9BACL</name>
<dbReference type="InterPro" id="IPR050624">
    <property type="entry name" value="HTH-type_Tx_Regulator"/>
</dbReference>
<proteinExistence type="predicted"/>
<dbReference type="InterPro" id="IPR009057">
    <property type="entry name" value="Homeodomain-like_sf"/>
</dbReference>
<protein>
    <submittedName>
        <fullName evidence="4">TetR family transcriptional regulator</fullName>
    </submittedName>
</protein>
<dbReference type="Pfam" id="PF00440">
    <property type="entry name" value="TetR_N"/>
    <property type="match status" value="1"/>
</dbReference>
<dbReference type="Gene3D" id="1.10.357.10">
    <property type="entry name" value="Tetracycline Repressor, domain 2"/>
    <property type="match status" value="1"/>
</dbReference>
<evidence type="ECO:0000256" key="2">
    <source>
        <dbReference type="PROSITE-ProRule" id="PRU00335"/>
    </source>
</evidence>
<gene>
    <name evidence="4" type="ORF">GT019_08490</name>
</gene>
<evidence type="ECO:0000259" key="3">
    <source>
        <dbReference type="PROSITE" id="PS50977"/>
    </source>
</evidence>
<organism evidence="4 5">
    <name type="scientific">Paenibacillus glycinis</name>
    <dbReference type="NCBI Taxonomy" id="2697035"/>
    <lineage>
        <taxon>Bacteria</taxon>
        <taxon>Bacillati</taxon>
        <taxon>Bacillota</taxon>
        <taxon>Bacilli</taxon>
        <taxon>Bacillales</taxon>
        <taxon>Paenibacillaceae</taxon>
        <taxon>Paenibacillus</taxon>
    </lineage>
</organism>
<dbReference type="PANTHER" id="PTHR43479:SF23">
    <property type="entry name" value="HTH TETR-TYPE DOMAIN-CONTAINING PROTEIN"/>
    <property type="match status" value="1"/>
</dbReference>
<accession>A0ABW9XMP9</accession>
<dbReference type="InterPro" id="IPR001647">
    <property type="entry name" value="HTH_TetR"/>
</dbReference>
<evidence type="ECO:0000256" key="1">
    <source>
        <dbReference type="ARBA" id="ARBA00023125"/>
    </source>
</evidence>
<dbReference type="Proteomes" id="UP000665561">
    <property type="component" value="Unassembled WGS sequence"/>
</dbReference>